<dbReference type="AlphaFoldDB" id="A0A837CC88"/>
<protein>
    <recommendedName>
        <fullName evidence="8">Polysaccharide chain length determinant N-terminal domain-containing protein</fullName>
    </recommendedName>
</protein>
<evidence type="ECO:0000256" key="7">
    <source>
        <dbReference type="SAM" id="Phobius"/>
    </source>
</evidence>
<evidence type="ECO:0000256" key="4">
    <source>
        <dbReference type="ARBA" id="ARBA00022989"/>
    </source>
</evidence>
<comment type="subcellular location">
    <subcellularLocation>
        <location evidence="1">Cell membrane</location>
        <topology evidence="1">Multi-pass membrane protein</topology>
    </subcellularLocation>
</comment>
<sequence>MLQTNSTDNWINRDNPAPEFRPGPVVSLAEVLAVLAFIQRHLLITLLACSAALGVAILYLVIVVPTFTAKAQLIVNSKGVDAAAVSTVVETQIGIIKSEGIANAVIEKLGLAQDPEFATSQGMVSRLLGWARGETKVGGARYALESFERKFSAKRLGPTFLIEIAFDSRDPNRAAQILNAVAEKYISRQMDAAFLDETWVKKRSNELSTQALAAQKALEDSKNRKEPADSTATIDKLAAAAESSKNAYDNFRHMVRKMEATQQQSSPGFDASLVTGASPPLRASSPRPRGVVVIAIVGGLLLGIAMGLLRDLYDRIRTSEQKARPGAEDGRIERSLPDELRPDHQFEASVKATSVRLTGSG</sequence>
<comment type="caution">
    <text evidence="9">The sequence shown here is derived from an EMBL/GenBank/DDBJ whole genome shotgun (WGS) entry which is preliminary data.</text>
</comment>
<proteinExistence type="predicted"/>
<keyword evidence="3 7" id="KW-0812">Transmembrane</keyword>
<name>A0A837CC88_9BRAD</name>
<keyword evidence="5 7" id="KW-0472">Membrane</keyword>
<feature type="transmembrane region" description="Helical" evidence="7">
    <location>
        <begin position="45"/>
        <end position="67"/>
    </location>
</feature>
<gene>
    <name evidence="9" type="ORF">BJA5080_03373</name>
</gene>
<dbReference type="GO" id="GO:0004713">
    <property type="term" value="F:protein tyrosine kinase activity"/>
    <property type="evidence" value="ECO:0007669"/>
    <property type="project" value="TreeGrafter"/>
</dbReference>
<feature type="transmembrane region" description="Helical" evidence="7">
    <location>
        <begin position="290"/>
        <end position="309"/>
    </location>
</feature>
<dbReference type="GO" id="GO:0005886">
    <property type="term" value="C:plasma membrane"/>
    <property type="evidence" value="ECO:0007669"/>
    <property type="project" value="UniProtKB-SubCell"/>
</dbReference>
<evidence type="ECO:0000313" key="10">
    <source>
        <dbReference type="Proteomes" id="UP000024900"/>
    </source>
</evidence>
<feature type="domain" description="Polysaccharide chain length determinant N-terminal" evidence="8">
    <location>
        <begin position="36"/>
        <end position="109"/>
    </location>
</feature>
<reference evidence="9 10" key="1">
    <citation type="journal article" date="2014" name="BMC Genomics">
        <title>Comparative genomics of Bradyrhizobium japonicum CPAC 15 and Bradyrhizobium diazoefficiens CPAC 7: elite model strains for understanding symbiotic performance with soybean.</title>
        <authorList>
            <person name="Siqueira A.F."/>
            <person name="Ormeno-Orrillo E."/>
            <person name="Souza R.C."/>
            <person name="Rodrigues E.P."/>
            <person name="Almeida L.G."/>
            <person name="Barcellos F.G."/>
            <person name="Batista J.S."/>
            <person name="Nakatami A.S."/>
            <person name="Martinez-Romero E."/>
            <person name="Vasconcelos A.T."/>
            <person name="Hungria M."/>
        </authorList>
    </citation>
    <scope>NUCLEOTIDE SEQUENCE [LARGE SCALE GENOMIC DNA]</scope>
    <source>
        <strain evidence="9 10">SEMIA 5080</strain>
    </source>
</reference>
<evidence type="ECO:0000256" key="5">
    <source>
        <dbReference type="ARBA" id="ARBA00023136"/>
    </source>
</evidence>
<dbReference type="InterPro" id="IPR050445">
    <property type="entry name" value="Bact_polysacc_biosynth/exp"/>
</dbReference>
<dbReference type="PANTHER" id="PTHR32309">
    <property type="entry name" value="TYROSINE-PROTEIN KINASE"/>
    <property type="match status" value="1"/>
</dbReference>
<keyword evidence="2" id="KW-1003">Cell membrane</keyword>
<evidence type="ECO:0000259" key="8">
    <source>
        <dbReference type="Pfam" id="PF02706"/>
    </source>
</evidence>
<evidence type="ECO:0000256" key="1">
    <source>
        <dbReference type="ARBA" id="ARBA00004651"/>
    </source>
</evidence>
<dbReference type="EMBL" id="ADOU02000005">
    <property type="protein sequence ID" value="KGJ66752.1"/>
    <property type="molecule type" value="Genomic_DNA"/>
</dbReference>
<dbReference type="Proteomes" id="UP000024900">
    <property type="component" value="Unassembled WGS sequence"/>
</dbReference>
<evidence type="ECO:0000256" key="2">
    <source>
        <dbReference type="ARBA" id="ARBA00022475"/>
    </source>
</evidence>
<evidence type="ECO:0000313" key="9">
    <source>
        <dbReference type="EMBL" id="KGJ66752.1"/>
    </source>
</evidence>
<dbReference type="PANTHER" id="PTHR32309:SF13">
    <property type="entry name" value="FERRIC ENTEROBACTIN TRANSPORT PROTEIN FEPE"/>
    <property type="match status" value="1"/>
</dbReference>
<accession>A0A837CC88</accession>
<keyword evidence="4 7" id="KW-1133">Transmembrane helix</keyword>
<dbReference type="InterPro" id="IPR003856">
    <property type="entry name" value="LPS_length_determ_N"/>
</dbReference>
<dbReference type="RefSeq" id="WP_080668269.1">
    <property type="nucleotide sequence ID" value="NZ_ADOU02000005.1"/>
</dbReference>
<organism evidence="9 10">
    <name type="scientific">Bradyrhizobium diazoefficiens SEMIA 5080</name>
    <dbReference type="NCBI Taxonomy" id="754504"/>
    <lineage>
        <taxon>Bacteria</taxon>
        <taxon>Pseudomonadati</taxon>
        <taxon>Pseudomonadota</taxon>
        <taxon>Alphaproteobacteria</taxon>
        <taxon>Hyphomicrobiales</taxon>
        <taxon>Nitrobacteraceae</taxon>
        <taxon>Bradyrhizobium</taxon>
    </lineage>
</organism>
<dbReference type="Pfam" id="PF02706">
    <property type="entry name" value="Wzz"/>
    <property type="match status" value="1"/>
</dbReference>
<feature type="compositionally biased region" description="Basic and acidic residues" evidence="6">
    <location>
        <begin position="320"/>
        <end position="346"/>
    </location>
</feature>
<evidence type="ECO:0000256" key="3">
    <source>
        <dbReference type="ARBA" id="ARBA00022692"/>
    </source>
</evidence>
<evidence type="ECO:0000256" key="6">
    <source>
        <dbReference type="SAM" id="MobiDB-lite"/>
    </source>
</evidence>
<feature type="compositionally biased region" description="Polar residues" evidence="6">
    <location>
        <begin position="351"/>
        <end position="361"/>
    </location>
</feature>
<feature type="region of interest" description="Disordered" evidence="6">
    <location>
        <begin position="320"/>
        <end position="361"/>
    </location>
</feature>